<evidence type="ECO:0000256" key="1">
    <source>
        <dbReference type="SAM" id="MobiDB-lite"/>
    </source>
</evidence>
<reference evidence="2" key="1">
    <citation type="submission" date="2025-08" db="UniProtKB">
        <authorList>
            <consortium name="Ensembl"/>
        </authorList>
    </citation>
    <scope>IDENTIFICATION</scope>
</reference>
<dbReference type="Proteomes" id="UP000694700">
    <property type="component" value="Unplaced"/>
</dbReference>
<protein>
    <submittedName>
        <fullName evidence="2">Uncharacterized protein</fullName>
    </submittedName>
</protein>
<feature type="compositionally biased region" description="Polar residues" evidence="1">
    <location>
        <begin position="12"/>
        <end position="30"/>
    </location>
</feature>
<organism evidence="2 3">
    <name type="scientific">Cyprinus carpio</name>
    <name type="common">Common carp</name>
    <dbReference type="NCBI Taxonomy" id="7962"/>
    <lineage>
        <taxon>Eukaryota</taxon>
        <taxon>Metazoa</taxon>
        <taxon>Chordata</taxon>
        <taxon>Craniata</taxon>
        <taxon>Vertebrata</taxon>
        <taxon>Euteleostomi</taxon>
        <taxon>Actinopterygii</taxon>
        <taxon>Neopterygii</taxon>
        <taxon>Teleostei</taxon>
        <taxon>Ostariophysi</taxon>
        <taxon>Cypriniformes</taxon>
        <taxon>Cyprinidae</taxon>
        <taxon>Cyprininae</taxon>
        <taxon>Cyprinus</taxon>
    </lineage>
</organism>
<dbReference type="AlphaFoldDB" id="A0A8C1YJV0"/>
<evidence type="ECO:0000313" key="3">
    <source>
        <dbReference type="Proteomes" id="UP000694700"/>
    </source>
</evidence>
<evidence type="ECO:0000313" key="2">
    <source>
        <dbReference type="Ensembl" id="ENSCCRP00015011240.1"/>
    </source>
</evidence>
<proteinExistence type="predicted"/>
<name>A0A8C1YJV0_CYPCA</name>
<sequence length="56" mass="6314">LLCLLQAPNPPWRSSSTPPLSCPAPTSRSPTPLPGVTAWDEFYHCKSHRFECITRY</sequence>
<feature type="region of interest" description="Disordered" evidence="1">
    <location>
        <begin position="7"/>
        <end position="30"/>
    </location>
</feature>
<accession>A0A8C1YJV0</accession>
<dbReference type="Ensembl" id="ENSCCRT00015011654.1">
    <property type="protein sequence ID" value="ENSCCRP00015011240.1"/>
    <property type="gene ID" value="ENSCCRG00015005274.1"/>
</dbReference>